<evidence type="ECO:0000313" key="3">
    <source>
        <dbReference type="Proteomes" id="UP001443914"/>
    </source>
</evidence>
<name>A0AAW1JMJ3_SAPOF</name>
<accession>A0AAW1JMJ3</accession>
<dbReference type="Proteomes" id="UP001443914">
    <property type="component" value="Unassembled WGS sequence"/>
</dbReference>
<feature type="region of interest" description="Disordered" evidence="1">
    <location>
        <begin position="17"/>
        <end position="50"/>
    </location>
</feature>
<protein>
    <submittedName>
        <fullName evidence="2">Uncharacterized protein</fullName>
    </submittedName>
</protein>
<evidence type="ECO:0000313" key="2">
    <source>
        <dbReference type="EMBL" id="KAK9705063.1"/>
    </source>
</evidence>
<proteinExistence type="predicted"/>
<gene>
    <name evidence="2" type="ORF">RND81_07G031100</name>
</gene>
<comment type="caution">
    <text evidence="2">The sequence shown here is derived from an EMBL/GenBank/DDBJ whole genome shotgun (WGS) entry which is preliminary data.</text>
</comment>
<organism evidence="2 3">
    <name type="scientific">Saponaria officinalis</name>
    <name type="common">Common soapwort</name>
    <name type="synonym">Lychnis saponaria</name>
    <dbReference type="NCBI Taxonomy" id="3572"/>
    <lineage>
        <taxon>Eukaryota</taxon>
        <taxon>Viridiplantae</taxon>
        <taxon>Streptophyta</taxon>
        <taxon>Embryophyta</taxon>
        <taxon>Tracheophyta</taxon>
        <taxon>Spermatophyta</taxon>
        <taxon>Magnoliopsida</taxon>
        <taxon>eudicotyledons</taxon>
        <taxon>Gunneridae</taxon>
        <taxon>Pentapetalae</taxon>
        <taxon>Caryophyllales</taxon>
        <taxon>Caryophyllaceae</taxon>
        <taxon>Caryophylleae</taxon>
        <taxon>Saponaria</taxon>
    </lineage>
</organism>
<reference evidence="2" key="1">
    <citation type="submission" date="2024-03" db="EMBL/GenBank/DDBJ databases">
        <title>WGS assembly of Saponaria officinalis var. Norfolk2.</title>
        <authorList>
            <person name="Jenkins J."/>
            <person name="Shu S."/>
            <person name="Grimwood J."/>
            <person name="Barry K."/>
            <person name="Goodstein D."/>
            <person name="Schmutz J."/>
            <person name="Leebens-Mack J."/>
            <person name="Osbourn A."/>
        </authorList>
    </citation>
    <scope>NUCLEOTIDE SEQUENCE [LARGE SCALE GENOMIC DNA]</scope>
    <source>
        <strain evidence="2">JIC</strain>
    </source>
</reference>
<dbReference type="AlphaFoldDB" id="A0AAW1JMJ3"/>
<feature type="compositionally biased region" description="Polar residues" evidence="1">
    <location>
        <begin position="18"/>
        <end position="31"/>
    </location>
</feature>
<keyword evidence="3" id="KW-1185">Reference proteome</keyword>
<sequence>MKGLIPNTFPAFFRKRTQTPSSLSSFASISTDLPRKTQSSSPRTSPPSSSPALAVLTIVVSCLLPCSILSIPQISISTTKRLGSPSLPAFAGGLLRRGSPSVHLSVFFTDRVPLIPID</sequence>
<dbReference type="EMBL" id="JBDFQZ010000007">
    <property type="protein sequence ID" value="KAK9705063.1"/>
    <property type="molecule type" value="Genomic_DNA"/>
</dbReference>
<evidence type="ECO:0000256" key="1">
    <source>
        <dbReference type="SAM" id="MobiDB-lite"/>
    </source>
</evidence>